<comment type="pathway">
    <text evidence="8">Amino-sugar metabolism; N-acetylneuraminate degradation; D-fructose 6-phosphate from N-acetylneuraminate: step 4/5.</text>
</comment>
<evidence type="ECO:0000256" key="11">
    <source>
        <dbReference type="PIRSR" id="PIRSR038994-2"/>
    </source>
</evidence>
<dbReference type="RefSeq" id="WP_155336789.1">
    <property type="nucleotide sequence ID" value="NZ_BAAABN010000014.1"/>
</dbReference>
<feature type="binding site" evidence="12">
    <location>
        <position position="122"/>
    </location>
    <ligand>
        <name>Zn(2+)</name>
        <dbReference type="ChEBI" id="CHEBI:29105"/>
    </ligand>
</feature>
<dbReference type="SUPFAM" id="SSF51556">
    <property type="entry name" value="Metallo-dependent hydrolases"/>
    <property type="match status" value="1"/>
</dbReference>
<dbReference type="FunFam" id="3.20.20.140:FF:000004">
    <property type="entry name" value="N-acetylglucosamine-6-phosphate deacetylase"/>
    <property type="match status" value="1"/>
</dbReference>
<evidence type="ECO:0000256" key="3">
    <source>
        <dbReference type="ARBA" id="ARBA00018029"/>
    </source>
</evidence>
<feature type="binding site" evidence="11">
    <location>
        <begin position="212"/>
        <end position="213"/>
    </location>
    <ligand>
        <name>substrate</name>
    </ligand>
</feature>
<evidence type="ECO:0000256" key="7">
    <source>
        <dbReference type="ARBA" id="ARBA00047647"/>
    </source>
</evidence>
<dbReference type="InterPro" id="IPR032466">
    <property type="entry name" value="Metal_Hydrolase"/>
</dbReference>
<feature type="binding site" evidence="11">
    <location>
        <position position="220"/>
    </location>
    <ligand>
        <name>substrate</name>
    </ligand>
</feature>
<name>A0A5M3VW69_9ACTN</name>
<gene>
    <name evidence="14" type="ORF">Acor_25030</name>
</gene>
<feature type="domain" description="Amidohydrolase-related" evidence="13">
    <location>
        <begin position="47"/>
        <end position="373"/>
    </location>
</feature>
<dbReference type="NCBIfam" id="TIGR00221">
    <property type="entry name" value="nagA"/>
    <property type="match status" value="1"/>
</dbReference>
<evidence type="ECO:0000256" key="2">
    <source>
        <dbReference type="ARBA" id="ARBA00011899"/>
    </source>
</evidence>
<accession>A0A5M3VW69</accession>
<dbReference type="Gene3D" id="2.30.40.10">
    <property type="entry name" value="Urease, subunit C, domain 1"/>
    <property type="match status" value="1"/>
</dbReference>
<dbReference type="SUPFAM" id="SSF51338">
    <property type="entry name" value="Composite domain of metallo-dependent hydrolases"/>
    <property type="match status" value="1"/>
</dbReference>
<keyword evidence="5 9" id="KW-0378">Hydrolase</keyword>
<evidence type="ECO:0000256" key="9">
    <source>
        <dbReference type="PIRNR" id="PIRNR038994"/>
    </source>
</evidence>
<dbReference type="GO" id="GO:0008448">
    <property type="term" value="F:N-acetylglucosamine-6-phosphate deacetylase activity"/>
    <property type="evidence" value="ECO:0007669"/>
    <property type="project" value="UniProtKB-EC"/>
</dbReference>
<dbReference type="EC" id="3.5.1.25" evidence="2"/>
<evidence type="ECO:0000256" key="10">
    <source>
        <dbReference type="PIRSR" id="PIRSR038994-1"/>
    </source>
</evidence>
<dbReference type="Proteomes" id="UP000334990">
    <property type="component" value="Unassembled WGS sequence"/>
</dbReference>
<evidence type="ECO:0000256" key="12">
    <source>
        <dbReference type="PIRSR" id="PIRSR038994-3"/>
    </source>
</evidence>
<evidence type="ECO:0000256" key="4">
    <source>
        <dbReference type="ARBA" id="ARBA00022723"/>
    </source>
</evidence>
<feature type="binding site" evidence="11">
    <location>
        <position position="133"/>
    </location>
    <ligand>
        <name>substrate</name>
    </ligand>
</feature>
<evidence type="ECO:0000313" key="14">
    <source>
        <dbReference type="EMBL" id="GES00439.1"/>
    </source>
</evidence>
<dbReference type="GO" id="GO:0006046">
    <property type="term" value="P:N-acetylglucosamine catabolic process"/>
    <property type="evidence" value="ECO:0007669"/>
    <property type="project" value="TreeGrafter"/>
</dbReference>
<comment type="catalytic activity">
    <reaction evidence="7">
        <text>N-acetyl-D-glucosamine 6-phosphate + H2O = D-glucosamine 6-phosphate + acetate</text>
        <dbReference type="Rhea" id="RHEA:22936"/>
        <dbReference type="ChEBI" id="CHEBI:15377"/>
        <dbReference type="ChEBI" id="CHEBI:30089"/>
        <dbReference type="ChEBI" id="CHEBI:57513"/>
        <dbReference type="ChEBI" id="CHEBI:58725"/>
        <dbReference type="EC" id="3.5.1.25"/>
    </reaction>
</comment>
<feature type="binding site" evidence="11">
    <location>
        <begin position="301"/>
        <end position="303"/>
    </location>
    <ligand>
        <name>substrate</name>
    </ligand>
</feature>
<evidence type="ECO:0000256" key="8">
    <source>
        <dbReference type="ARBA" id="ARBA00060590"/>
    </source>
</evidence>
<feature type="binding site" evidence="12">
    <location>
        <position position="209"/>
    </location>
    <ligand>
        <name>Zn(2+)</name>
        <dbReference type="ChEBI" id="CHEBI:29105"/>
    </ligand>
</feature>
<dbReference type="PANTHER" id="PTHR11113:SF14">
    <property type="entry name" value="N-ACETYLGLUCOSAMINE-6-PHOSPHATE DEACETYLASE"/>
    <property type="match status" value="1"/>
</dbReference>
<keyword evidence="4 12" id="KW-0479">Metal-binding</keyword>
<dbReference type="GO" id="GO:0046872">
    <property type="term" value="F:metal ion binding"/>
    <property type="evidence" value="ECO:0007669"/>
    <property type="project" value="UniProtKB-KW"/>
</dbReference>
<feature type="binding site" evidence="11">
    <location>
        <position position="244"/>
    </location>
    <ligand>
        <name>substrate</name>
    </ligand>
</feature>
<evidence type="ECO:0000259" key="13">
    <source>
        <dbReference type="Pfam" id="PF01979"/>
    </source>
</evidence>
<keyword evidence="6 9" id="KW-0119">Carbohydrate metabolism</keyword>
<dbReference type="OrthoDB" id="9776488at2"/>
<protein>
    <recommendedName>
        <fullName evidence="3">N-acetylglucosamine-6-phosphate deacetylase</fullName>
        <ecNumber evidence="2">3.5.1.25</ecNumber>
    </recommendedName>
</protein>
<dbReference type="AlphaFoldDB" id="A0A5M3VW69"/>
<feature type="active site" description="Proton donor/acceptor" evidence="10">
    <location>
        <position position="267"/>
    </location>
</feature>
<comment type="similarity">
    <text evidence="1 9">Belongs to the metallo-dependent hydrolases superfamily. NagA family.</text>
</comment>
<dbReference type="Gene3D" id="3.20.20.140">
    <property type="entry name" value="Metal-dependent hydrolases"/>
    <property type="match status" value="1"/>
</dbReference>
<evidence type="ECO:0000256" key="6">
    <source>
        <dbReference type="ARBA" id="ARBA00023277"/>
    </source>
</evidence>
<dbReference type="InterPro" id="IPR003764">
    <property type="entry name" value="GlcNAc_6-P_deAcase"/>
</dbReference>
<reference evidence="14 15" key="1">
    <citation type="submission" date="2019-10" db="EMBL/GenBank/DDBJ databases">
        <title>Whole genome shotgun sequence of Acrocarpospora corrugata NBRC 13972.</title>
        <authorList>
            <person name="Ichikawa N."/>
            <person name="Kimura A."/>
            <person name="Kitahashi Y."/>
            <person name="Komaki H."/>
            <person name="Oguchi A."/>
        </authorList>
    </citation>
    <scope>NUCLEOTIDE SEQUENCE [LARGE SCALE GENOMIC DNA]</scope>
    <source>
        <strain evidence="14 15">NBRC 13972</strain>
    </source>
</reference>
<evidence type="ECO:0000313" key="15">
    <source>
        <dbReference type="Proteomes" id="UP000334990"/>
    </source>
</evidence>
<dbReference type="EMBL" id="BLAD01000045">
    <property type="protein sequence ID" value="GES00439.1"/>
    <property type="molecule type" value="Genomic_DNA"/>
</dbReference>
<comment type="caution">
    <text evidence="14">The sequence shown here is derived from an EMBL/GenBank/DDBJ whole genome shotgun (WGS) entry which is preliminary data.</text>
</comment>
<dbReference type="CDD" id="cd00854">
    <property type="entry name" value="NagA"/>
    <property type="match status" value="1"/>
</dbReference>
<dbReference type="Pfam" id="PF01979">
    <property type="entry name" value="Amidohydro_1"/>
    <property type="match status" value="1"/>
</dbReference>
<feature type="binding site" evidence="12">
    <location>
        <position position="188"/>
    </location>
    <ligand>
        <name>Zn(2+)</name>
        <dbReference type="ChEBI" id="CHEBI:29105"/>
    </ligand>
</feature>
<dbReference type="InterPro" id="IPR011059">
    <property type="entry name" value="Metal-dep_hydrolase_composite"/>
</dbReference>
<keyword evidence="15" id="KW-1185">Reference proteome</keyword>
<comment type="cofactor">
    <cofactor evidence="12">
        <name>a divalent metal cation</name>
        <dbReference type="ChEBI" id="CHEBI:60240"/>
    </cofactor>
    <text evidence="12">Binds 1 divalent metal cation per subunit.</text>
</comment>
<dbReference type="PANTHER" id="PTHR11113">
    <property type="entry name" value="N-ACETYLGLUCOSAMINE-6-PHOSPHATE DEACETYLASE"/>
    <property type="match status" value="1"/>
</dbReference>
<organism evidence="14 15">
    <name type="scientific">Acrocarpospora corrugata</name>
    <dbReference type="NCBI Taxonomy" id="35763"/>
    <lineage>
        <taxon>Bacteria</taxon>
        <taxon>Bacillati</taxon>
        <taxon>Actinomycetota</taxon>
        <taxon>Actinomycetes</taxon>
        <taxon>Streptosporangiales</taxon>
        <taxon>Streptosporangiaceae</taxon>
        <taxon>Acrocarpospora</taxon>
    </lineage>
</organism>
<proteinExistence type="inferred from homology"/>
<dbReference type="InterPro" id="IPR006680">
    <property type="entry name" value="Amidohydro-rel"/>
</dbReference>
<evidence type="ECO:0000256" key="5">
    <source>
        <dbReference type="ARBA" id="ARBA00022801"/>
    </source>
</evidence>
<sequence length="377" mass="38635">MSITLSDAAIVTPNGVHHGWLTIEDGRITHIGHGEAPGNGLSLGGRTVVPGFVDIHVHGGGGAGYPSSSADQARQAFAFHQRHGTTTALASLVTAPLESLAASAATLAGLCAEGLLAGIHFEGPYISAARCGAHPPGLLRTPSATEFADLIKAANGHARMFTLAPELPGALDAIRECTASGVIAAIGHTDATYEEATAAIDAGATVATHLFNAMRPLNHRDPGPITAAMTDDRVTVELVNDGVHLHPRIIDLVLAAVPPTRVAFITDAMAAAGMPDGDFTLGSVQVEVRQGVARLAGTPTIAGSTLTMDTAFRNAIHTNSLTLPEAAQVTSLTPAHILGLSHEIGSITVGKKADLVILNPALEVTAVMKSGTWLTQP</sequence>
<evidence type="ECO:0000256" key="1">
    <source>
        <dbReference type="ARBA" id="ARBA00010716"/>
    </source>
</evidence>
<dbReference type="PIRSF" id="PIRSF038994">
    <property type="entry name" value="NagA"/>
    <property type="match status" value="1"/>
</dbReference>